<protein>
    <submittedName>
        <fullName evidence="1">4263_t:CDS:1</fullName>
    </submittedName>
</protein>
<evidence type="ECO:0000313" key="2">
    <source>
        <dbReference type="Proteomes" id="UP000789860"/>
    </source>
</evidence>
<organism evidence="1 2">
    <name type="scientific">Scutellospora calospora</name>
    <dbReference type="NCBI Taxonomy" id="85575"/>
    <lineage>
        <taxon>Eukaryota</taxon>
        <taxon>Fungi</taxon>
        <taxon>Fungi incertae sedis</taxon>
        <taxon>Mucoromycota</taxon>
        <taxon>Glomeromycotina</taxon>
        <taxon>Glomeromycetes</taxon>
        <taxon>Diversisporales</taxon>
        <taxon>Gigasporaceae</taxon>
        <taxon>Scutellospora</taxon>
    </lineage>
</organism>
<dbReference type="Proteomes" id="UP000789860">
    <property type="component" value="Unassembled WGS sequence"/>
</dbReference>
<accession>A0ACA9PG95</accession>
<name>A0ACA9PG95_9GLOM</name>
<proteinExistence type="predicted"/>
<feature type="non-terminal residue" evidence="1">
    <location>
        <position position="1"/>
    </location>
</feature>
<gene>
    <name evidence="1" type="ORF">SCALOS_LOCUS10630</name>
</gene>
<evidence type="ECO:0000313" key="1">
    <source>
        <dbReference type="EMBL" id="CAG8704730.1"/>
    </source>
</evidence>
<feature type="non-terminal residue" evidence="1">
    <location>
        <position position="45"/>
    </location>
</feature>
<dbReference type="EMBL" id="CAJVPM010040926">
    <property type="protein sequence ID" value="CAG8704730.1"/>
    <property type="molecule type" value="Genomic_DNA"/>
</dbReference>
<reference evidence="1" key="1">
    <citation type="submission" date="2021-06" db="EMBL/GenBank/DDBJ databases">
        <authorList>
            <person name="Kallberg Y."/>
            <person name="Tangrot J."/>
            <person name="Rosling A."/>
        </authorList>
    </citation>
    <scope>NUCLEOTIDE SEQUENCE</scope>
    <source>
        <strain evidence="1">AU212A</strain>
    </source>
</reference>
<sequence>LLRSYKDEKEELVCYYLKLLNLESTSLEHMAHNEDLSLFDLYLQA</sequence>
<comment type="caution">
    <text evidence="1">The sequence shown here is derived from an EMBL/GenBank/DDBJ whole genome shotgun (WGS) entry which is preliminary data.</text>
</comment>
<keyword evidence="2" id="KW-1185">Reference proteome</keyword>